<protein>
    <submittedName>
        <fullName evidence="1">Glutathione peroxidase 2</fullName>
        <ecNumber evidence="1">1.11.1.9</ecNumber>
    </submittedName>
</protein>
<accession>A0ACC2SD86</accession>
<dbReference type="EMBL" id="QTSX02005198">
    <property type="protein sequence ID" value="KAJ9060369.1"/>
    <property type="molecule type" value="Genomic_DNA"/>
</dbReference>
<keyword evidence="2" id="KW-1185">Reference proteome</keyword>
<name>A0ACC2SD86_9FUNG</name>
<evidence type="ECO:0000313" key="1">
    <source>
        <dbReference type="EMBL" id="KAJ9060369.1"/>
    </source>
</evidence>
<comment type="caution">
    <text evidence="1">The sequence shown here is derived from an EMBL/GenBank/DDBJ whole genome shotgun (WGS) entry which is preliminary data.</text>
</comment>
<keyword evidence="1" id="KW-0575">Peroxidase</keyword>
<organism evidence="1 2">
    <name type="scientific">Entomophthora muscae</name>
    <dbReference type="NCBI Taxonomy" id="34485"/>
    <lineage>
        <taxon>Eukaryota</taxon>
        <taxon>Fungi</taxon>
        <taxon>Fungi incertae sedis</taxon>
        <taxon>Zoopagomycota</taxon>
        <taxon>Entomophthoromycotina</taxon>
        <taxon>Entomophthoromycetes</taxon>
        <taxon>Entomophthorales</taxon>
        <taxon>Entomophthoraceae</taxon>
        <taxon>Entomophthora</taxon>
    </lineage>
</organism>
<sequence length="55" mass="6204">MSFYDLSAKTNKGETLDFSTLKGKVVLIVNTASKCGFTPSTMGWRRFTKNTRIRV</sequence>
<dbReference type="EC" id="1.11.1.9" evidence="1"/>
<gene>
    <name evidence="1" type="primary">GPX2_3</name>
    <name evidence="1" type="ORF">DSO57_1031539</name>
</gene>
<evidence type="ECO:0000313" key="2">
    <source>
        <dbReference type="Proteomes" id="UP001165960"/>
    </source>
</evidence>
<proteinExistence type="predicted"/>
<keyword evidence="1" id="KW-0560">Oxidoreductase</keyword>
<dbReference type="Proteomes" id="UP001165960">
    <property type="component" value="Unassembled WGS sequence"/>
</dbReference>
<reference evidence="1" key="1">
    <citation type="submission" date="2022-04" db="EMBL/GenBank/DDBJ databases">
        <title>Genome of the entomopathogenic fungus Entomophthora muscae.</title>
        <authorList>
            <person name="Elya C."/>
            <person name="Lovett B.R."/>
            <person name="Lee E."/>
            <person name="Macias A.M."/>
            <person name="Hajek A.E."/>
            <person name="De Bivort B.L."/>
            <person name="Kasson M.T."/>
            <person name="De Fine Licht H.H."/>
            <person name="Stajich J.E."/>
        </authorList>
    </citation>
    <scope>NUCLEOTIDE SEQUENCE</scope>
    <source>
        <strain evidence="1">Berkeley</strain>
    </source>
</reference>